<dbReference type="EMBL" id="KZ992701">
    <property type="protein sequence ID" value="RKP07564.1"/>
    <property type="molecule type" value="Genomic_DNA"/>
</dbReference>
<dbReference type="OrthoDB" id="2106730at2759"/>
<evidence type="ECO:0000256" key="1">
    <source>
        <dbReference type="ARBA" id="ARBA00023235"/>
    </source>
</evidence>
<organism evidence="2 3">
    <name type="scientific">Thamnocephalis sphaerospora</name>
    <dbReference type="NCBI Taxonomy" id="78915"/>
    <lineage>
        <taxon>Eukaryota</taxon>
        <taxon>Fungi</taxon>
        <taxon>Fungi incertae sedis</taxon>
        <taxon>Zoopagomycota</taxon>
        <taxon>Zoopagomycotina</taxon>
        <taxon>Zoopagomycetes</taxon>
        <taxon>Zoopagales</taxon>
        <taxon>Sigmoideomycetaceae</taxon>
        <taxon>Thamnocephalis</taxon>
    </lineage>
</organism>
<evidence type="ECO:0000313" key="3">
    <source>
        <dbReference type="Proteomes" id="UP000271241"/>
    </source>
</evidence>
<evidence type="ECO:0000313" key="2">
    <source>
        <dbReference type="EMBL" id="RKP07564.1"/>
    </source>
</evidence>
<dbReference type="InterPro" id="IPR003500">
    <property type="entry name" value="RpiB_LacA_LacB"/>
</dbReference>
<sequence>MADTYANSVVYMSSDHAGFDLKVEIAEYLRSQGKQVVDLGCHNKERVDYPDFVQPVADKVLEETVGPKNVGIVVCGSGIGISIAANKIKGIRCALCHDHYTSVMTRKHNDANVLALGGRTTGIEIAKDIVDVFLTTAFEGNQHAVRVAKIHQLEV</sequence>
<keyword evidence="3" id="KW-1185">Reference proteome</keyword>
<accession>A0A4P9XNM0</accession>
<dbReference type="PANTHER" id="PTHR30345">
    <property type="entry name" value="RIBOSE-5-PHOSPHATE ISOMERASE B"/>
    <property type="match status" value="1"/>
</dbReference>
<protein>
    <recommendedName>
        <fullName evidence="4">Ribose 5-phosphate isomerase B</fullName>
    </recommendedName>
</protein>
<gene>
    <name evidence="2" type="ORF">THASP1DRAFT_30615</name>
</gene>
<dbReference type="SUPFAM" id="SSF89623">
    <property type="entry name" value="Ribose/Galactose isomerase RpiB/AlsB"/>
    <property type="match status" value="1"/>
</dbReference>
<evidence type="ECO:0008006" key="4">
    <source>
        <dbReference type="Google" id="ProtNLM"/>
    </source>
</evidence>
<name>A0A4P9XNM0_9FUNG</name>
<keyword evidence="1" id="KW-0413">Isomerase</keyword>
<dbReference type="Proteomes" id="UP000271241">
    <property type="component" value="Unassembled WGS sequence"/>
</dbReference>
<dbReference type="InterPro" id="IPR004785">
    <property type="entry name" value="RpiB"/>
</dbReference>
<dbReference type="NCBIfam" id="TIGR01120">
    <property type="entry name" value="rpiB"/>
    <property type="match status" value="1"/>
</dbReference>
<dbReference type="NCBIfam" id="NF004051">
    <property type="entry name" value="PRK05571.1"/>
    <property type="match status" value="1"/>
</dbReference>
<dbReference type="PIRSF" id="PIRSF005384">
    <property type="entry name" value="RpiB_LacA_B"/>
    <property type="match status" value="1"/>
</dbReference>
<dbReference type="InterPro" id="IPR036569">
    <property type="entry name" value="RpiB_LacA_LacB_sf"/>
</dbReference>
<reference evidence="3" key="1">
    <citation type="journal article" date="2018" name="Nat. Microbiol.">
        <title>Leveraging single-cell genomics to expand the fungal tree of life.</title>
        <authorList>
            <person name="Ahrendt S.R."/>
            <person name="Quandt C.A."/>
            <person name="Ciobanu D."/>
            <person name="Clum A."/>
            <person name="Salamov A."/>
            <person name="Andreopoulos B."/>
            <person name="Cheng J.F."/>
            <person name="Woyke T."/>
            <person name="Pelin A."/>
            <person name="Henrissat B."/>
            <person name="Reynolds N.K."/>
            <person name="Benny G.L."/>
            <person name="Smith M.E."/>
            <person name="James T.Y."/>
            <person name="Grigoriev I.V."/>
        </authorList>
    </citation>
    <scope>NUCLEOTIDE SEQUENCE [LARGE SCALE GENOMIC DNA]</scope>
    <source>
        <strain evidence="3">RSA 1356</strain>
    </source>
</reference>
<dbReference type="Pfam" id="PF02502">
    <property type="entry name" value="LacAB_rpiB"/>
    <property type="match status" value="1"/>
</dbReference>
<proteinExistence type="predicted"/>
<dbReference type="PANTHER" id="PTHR30345:SF0">
    <property type="entry name" value="DNA DAMAGE-REPAIR_TOLERATION PROTEIN DRT102"/>
    <property type="match status" value="1"/>
</dbReference>
<dbReference type="STRING" id="78915.A0A4P9XNM0"/>
<dbReference type="Gene3D" id="3.40.1400.10">
    <property type="entry name" value="Sugar-phosphate isomerase, RpiB/LacA/LacB"/>
    <property type="match status" value="1"/>
</dbReference>
<dbReference type="AlphaFoldDB" id="A0A4P9XNM0"/>
<dbReference type="NCBIfam" id="TIGR00689">
    <property type="entry name" value="rpiB_lacA_lacB"/>
    <property type="match status" value="1"/>
</dbReference>
<dbReference type="GO" id="GO:0005975">
    <property type="term" value="P:carbohydrate metabolic process"/>
    <property type="evidence" value="ECO:0007669"/>
    <property type="project" value="InterPro"/>
</dbReference>
<dbReference type="GO" id="GO:0016853">
    <property type="term" value="F:isomerase activity"/>
    <property type="evidence" value="ECO:0007669"/>
    <property type="project" value="UniProtKB-KW"/>
</dbReference>